<evidence type="ECO:0000256" key="11">
    <source>
        <dbReference type="SAM" id="MobiDB-lite"/>
    </source>
</evidence>
<comment type="function">
    <text evidence="10">Lyase that catalyzes the covalent linking of the heme group to the cytochrome C apoprotein to produce the mature functional cytochrome.</text>
</comment>
<dbReference type="Proteomes" id="UP000481858">
    <property type="component" value="Unassembled WGS sequence"/>
</dbReference>
<evidence type="ECO:0000256" key="1">
    <source>
        <dbReference type="ARBA" id="ARBA00004273"/>
    </source>
</evidence>
<evidence type="ECO:0000256" key="5">
    <source>
        <dbReference type="ARBA" id="ARBA00022792"/>
    </source>
</evidence>
<accession>A0A7C8MKB5</accession>
<name>A0A7C8MKB5_9PEZI</name>
<dbReference type="GO" id="GO:0046872">
    <property type="term" value="F:metal ion binding"/>
    <property type="evidence" value="ECO:0007669"/>
    <property type="project" value="UniProtKB-KW"/>
</dbReference>
<evidence type="ECO:0000256" key="8">
    <source>
        <dbReference type="ARBA" id="ARBA00023136"/>
    </source>
</evidence>
<dbReference type="Pfam" id="PF01265">
    <property type="entry name" value="Cyto_heme_lyase"/>
    <property type="match status" value="1"/>
</dbReference>
<feature type="region of interest" description="Disordered" evidence="11">
    <location>
        <begin position="1"/>
        <end position="87"/>
    </location>
</feature>
<comment type="similarity">
    <text evidence="2 10">Belongs to the cytochrome c-type heme lyase family.</text>
</comment>
<evidence type="ECO:0000313" key="12">
    <source>
        <dbReference type="EMBL" id="KAF2964528.1"/>
    </source>
</evidence>
<feature type="compositionally biased region" description="Low complexity" evidence="11">
    <location>
        <begin position="8"/>
        <end position="18"/>
    </location>
</feature>
<dbReference type="OrthoDB" id="1158011at2759"/>
<keyword evidence="7 10" id="KW-0496">Mitochondrion</keyword>
<dbReference type="PANTHER" id="PTHR12743:SF3">
    <property type="entry name" value="HOLOCYTOCHROME-C SYNTHASE"/>
    <property type="match status" value="1"/>
</dbReference>
<keyword evidence="9 10" id="KW-0456">Lyase</keyword>
<evidence type="ECO:0000256" key="4">
    <source>
        <dbReference type="ARBA" id="ARBA00022723"/>
    </source>
</evidence>
<dbReference type="GO" id="GO:0004408">
    <property type="term" value="F:holocytochrome-c synthase activity"/>
    <property type="evidence" value="ECO:0007669"/>
    <property type="project" value="UniProtKB-EC"/>
</dbReference>
<keyword evidence="8 10" id="KW-0472">Membrane</keyword>
<evidence type="ECO:0000256" key="2">
    <source>
        <dbReference type="ARBA" id="ARBA00007255"/>
    </source>
</evidence>
<protein>
    <recommendedName>
        <fullName evidence="10">Holocytochrome c-type synthase</fullName>
        <ecNumber evidence="10">4.4.1.17</ecNumber>
    </recommendedName>
</protein>
<evidence type="ECO:0000256" key="7">
    <source>
        <dbReference type="ARBA" id="ARBA00023128"/>
    </source>
</evidence>
<comment type="catalytic activity">
    <reaction evidence="10">
        <text>holo-[cytochrome c] = apo-[cytochrome c] + heme b</text>
        <dbReference type="Rhea" id="RHEA:22648"/>
        <dbReference type="Rhea" id="RHEA-COMP:10725"/>
        <dbReference type="Rhea" id="RHEA-COMP:10726"/>
        <dbReference type="ChEBI" id="CHEBI:29950"/>
        <dbReference type="ChEBI" id="CHEBI:60344"/>
        <dbReference type="ChEBI" id="CHEBI:83739"/>
        <dbReference type="EC" id="4.4.1.17"/>
    </reaction>
</comment>
<dbReference type="AlphaFoldDB" id="A0A7C8MKB5"/>
<dbReference type="InParanoid" id="A0A7C8MKB5"/>
<proteinExistence type="inferred from homology"/>
<dbReference type="GO" id="GO:0005743">
    <property type="term" value="C:mitochondrial inner membrane"/>
    <property type="evidence" value="ECO:0007669"/>
    <property type="project" value="UniProtKB-SubCell"/>
</dbReference>
<dbReference type="FunCoup" id="A0A7C8MKB5">
    <property type="interactions" value="301"/>
</dbReference>
<comment type="caution">
    <text evidence="12">The sequence shown here is derived from an EMBL/GenBank/DDBJ whole genome shotgun (WGS) entry which is preliminary data.</text>
</comment>
<dbReference type="PANTHER" id="PTHR12743">
    <property type="entry name" value="CYTOCHROME C1 HEME LYASE"/>
    <property type="match status" value="1"/>
</dbReference>
<comment type="subcellular location">
    <subcellularLocation>
        <location evidence="1 10">Mitochondrion inner membrane</location>
    </subcellularLocation>
</comment>
<evidence type="ECO:0000256" key="10">
    <source>
        <dbReference type="RuleBase" id="RU363130"/>
    </source>
</evidence>
<sequence length="415" mass="46051">MGWFWADTPTPTTASPPSHRAFGVSRDGARSPPPECPMHKHQKSVDAMTTPPSACPVKHDASAADSSSACPVPHGSRTAAAEPESQSTMSKLNPLNYMFKNLSQAPAPNQTHALPLEREPSTIPRGDGEGNWEYPSPQQMYNALLRKGYTDTDVTAVESMVGVHNFLNEGAWGEIMEWEKRFAGGLYKGWRKCSRGEENFESSVRKYGYEKEVEGLAPSLVRFQGRPKEMTPKAAMIQVMGWIYPAAYGTQPPFDRHDWYVSRDVDGQRKEIRYVIDYYSGEPEPTGEPVFYLDVRPAITPTTAAERAIRWGCDVWWRASGGDAREMAKHQTTSNDPQDIEIGTSAMDLIYEFSTLTIVASGGRDAGEGLPGVEAGSHLAEKRIGEVIPGMRLAVYTHDNYRIEPTVYNSRAWTL</sequence>
<evidence type="ECO:0000256" key="6">
    <source>
        <dbReference type="ARBA" id="ARBA00023004"/>
    </source>
</evidence>
<evidence type="ECO:0000256" key="3">
    <source>
        <dbReference type="ARBA" id="ARBA00022617"/>
    </source>
</evidence>
<keyword evidence="13" id="KW-1185">Reference proteome</keyword>
<dbReference type="EC" id="4.4.1.17" evidence="10"/>
<reference evidence="12 13" key="1">
    <citation type="submission" date="2019-12" db="EMBL/GenBank/DDBJ databases">
        <title>Draft genome sequence of the ascomycete Xylaria multiplex DSM 110363.</title>
        <authorList>
            <person name="Buettner E."/>
            <person name="Kellner H."/>
        </authorList>
    </citation>
    <scope>NUCLEOTIDE SEQUENCE [LARGE SCALE GENOMIC DNA]</scope>
    <source>
        <strain evidence="12 13">DSM 110363</strain>
    </source>
</reference>
<keyword evidence="3 10" id="KW-0349">Heme</keyword>
<dbReference type="EMBL" id="WUBL01000147">
    <property type="protein sequence ID" value="KAF2964528.1"/>
    <property type="molecule type" value="Genomic_DNA"/>
</dbReference>
<dbReference type="InterPro" id="IPR000511">
    <property type="entry name" value="Holocyt_c/c1_synthase"/>
</dbReference>
<keyword evidence="5 10" id="KW-0999">Mitochondrion inner membrane</keyword>
<evidence type="ECO:0000313" key="13">
    <source>
        <dbReference type="Proteomes" id="UP000481858"/>
    </source>
</evidence>
<keyword evidence="6 10" id="KW-0408">Iron</keyword>
<keyword evidence="4 10" id="KW-0479">Metal-binding</keyword>
<organism evidence="12 13">
    <name type="scientific">Xylaria multiplex</name>
    <dbReference type="NCBI Taxonomy" id="323545"/>
    <lineage>
        <taxon>Eukaryota</taxon>
        <taxon>Fungi</taxon>
        <taxon>Dikarya</taxon>
        <taxon>Ascomycota</taxon>
        <taxon>Pezizomycotina</taxon>
        <taxon>Sordariomycetes</taxon>
        <taxon>Xylariomycetidae</taxon>
        <taxon>Xylariales</taxon>
        <taxon>Xylariaceae</taxon>
        <taxon>Xylaria</taxon>
    </lineage>
</organism>
<dbReference type="PROSITE" id="PS00822">
    <property type="entry name" value="CYTO_HEME_LYASE_2"/>
    <property type="match status" value="1"/>
</dbReference>
<gene>
    <name evidence="12" type="ORF">GQX73_g9043</name>
</gene>
<evidence type="ECO:0000256" key="9">
    <source>
        <dbReference type="ARBA" id="ARBA00023239"/>
    </source>
</evidence>